<dbReference type="PATRIC" id="fig|1423738.3.peg.1216"/>
<feature type="domain" description="LicD/FKTN/FKRP nucleotidyltransferase" evidence="1">
    <location>
        <begin position="41"/>
        <end position="264"/>
    </location>
</feature>
<dbReference type="STRING" id="1423738.FC84_GL001200"/>
<dbReference type="AlphaFoldDB" id="A0A0R2BI28"/>
<reference evidence="2 3" key="1">
    <citation type="journal article" date="2015" name="Genome Announc.">
        <title>Expanding the biotechnology potential of lactobacilli through comparative genomics of 213 strains and associated genera.</title>
        <authorList>
            <person name="Sun Z."/>
            <person name="Harris H.M."/>
            <person name="McCann A."/>
            <person name="Guo C."/>
            <person name="Argimon S."/>
            <person name="Zhang W."/>
            <person name="Yang X."/>
            <person name="Jeffery I.B."/>
            <person name="Cooney J.C."/>
            <person name="Kagawa T.F."/>
            <person name="Liu W."/>
            <person name="Song Y."/>
            <person name="Salvetti E."/>
            <person name="Wrobel A."/>
            <person name="Rasinkangas P."/>
            <person name="Parkhill J."/>
            <person name="Rea M.C."/>
            <person name="O'Sullivan O."/>
            <person name="Ritari J."/>
            <person name="Douillard F.P."/>
            <person name="Paul Ross R."/>
            <person name="Yang R."/>
            <person name="Briner A.E."/>
            <person name="Felis G.E."/>
            <person name="de Vos W.M."/>
            <person name="Barrangou R."/>
            <person name="Klaenhammer T.R."/>
            <person name="Caufield P.W."/>
            <person name="Cui Y."/>
            <person name="Zhang H."/>
            <person name="O'Toole P.W."/>
        </authorList>
    </citation>
    <scope>NUCLEOTIDE SEQUENCE [LARGE SCALE GENOMIC DNA]</scope>
    <source>
        <strain evidence="2 3">DSM 20335</strain>
    </source>
</reference>
<dbReference type="InterPro" id="IPR052942">
    <property type="entry name" value="LPS_cholinephosphotransferase"/>
</dbReference>
<proteinExistence type="predicted"/>
<dbReference type="Pfam" id="PF04991">
    <property type="entry name" value="LicD"/>
    <property type="match status" value="1"/>
</dbReference>
<evidence type="ECO:0000313" key="2">
    <source>
        <dbReference type="EMBL" id="KRM78178.1"/>
    </source>
</evidence>
<dbReference type="InterPro" id="IPR007074">
    <property type="entry name" value="LicD/FKTN/FKRP_NTP_transf"/>
</dbReference>
<protein>
    <submittedName>
        <fullName evidence="2">Licd3 protein</fullName>
    </submittedName>
</protein>
<comment type="caution">
    <text evidence="2">The sequence shown here is derived from an EMBL/GenBank/DDBJ whole genome shotgun (WGS) entry which is preliminary data.</text>
</comment>
<dbReference type="PANTHER" id="PTHR43404">
    <property type="entry name" value="LIPOPOLYSACCHARIDE CHOLINEPHOSPHOTRANSFERASE LICD"/>
    <property type="match status" value="1"/>
</dbReference>
<accession>A0A0R2BI28</accession>
<dbReference type="GO" id="GO:0009100">
    <property type="term" value="P:glycoprotein metabolic process"/>
    <property type="evidence" value="ECO:0007669"/>
    <property type="project" value="UniProtKB-ARBA"/>
</dbReference>
<evidence type="ECO:0000259" key="1">
    <source>
        <dbReference type="Pfam" id="PF04991"/>
    </source>
</evidence>
<sequence>MVLRNKVEKLVGAIDLYSQDKQLYKVQKRTLRIASSIASFCKQHDLLCCLCGGGAIGAVREKGFVPWDDDLDFFMPRADYEKFYQLWQKNPPVHEYVVEKAAEHFVNHNNFMTIRDRETTFIKTYQQDLDIVHGITVDIFPLDIAPESVSKQKIQKFWALIYALFCEQVVPESHGGLISIGSRFLLGLFRSKSSRYKVWRFAERQMTKYNKTDSSLVTELCVGPKYMGNLYKRSDFASAVELTFEDTELPLPIGYDHYLNQVFGNYMQRPEVKDQVPHHDAVFIDPNHSYQEYRGRYYLRKEEK</sequence>
<dbReference type="EMBL" id="AYYK01000025">
    <property type="protein sequence ID" value="KRM78178.1"/>
    <property type="molecule type" value="Genomic_DNA"/>
</dbReference>
<dbReference type="Proteomes" id="UP000051813">
    <property type="component" value="Unassembled WGS sequence"/>
</dbReference>
<name>A0A0R2BI28_9LACO</name>
<evidence type="ECO:0000313" key="3">
    <source>
        <dbReference type="Proteomes" id="UP000051813"/>
    </source>
</evidence>
<keyword evidence="3" id="KW-1185">Reference proteome</keyword>
<gene>
    <name evidence="2" type="ORF">FC84_GL001200</name>
</gene>
<organism evidence="2 3">
    <name type="scientific">Lapidilactobacillus dextrinicus DSM 20335</name>
    <dbReference type="NCBI Taxonomy" id="1423738"/>
    <lineage>
        <taxon>Bacteria</taxon>
        <taxon>Bacillati</taxon>
        <taxon>Bacillota</taxon>
        <taxon>Bacilli</taxon>
        <taxon>Lactobacillales</taxon>
        <taxon>Lactobacillaceae</taxon>
        <taxon>Lapidilactobacillus</taxon>
    </lineage>
</organism>
<dbReference type="PANTHER" id="PTHR43404:SF2">
    <property type="entry name" value="LIPOPOLYSACCHARIDE CHOLINEPHOSPHOTRANSFERASE LICD"/>
    <property type="match status" value="1"/>
</dbReference>